<dbReference type="PANTHER" id="PTHR30086:SF20">
    <property type="entry name" value="ARGININE EXPORTER PROTEIN ARGO-RELATED"/>
    <property type="match status" value="1"/>
</dbReference>
<evidence type="ECO:0000256" key="3">
    <source>
        <dbReference type="ARBA" id="ARBA00022692"/>
    </source>
</evidence>
<sequence length="210" mass="21455">MIALDSYLIYLATVLIFFAHPPGPSQLLFVGSALRQGLRPSLPVMAGDLSANALQICAAGFGLAGLIALSAGAFGAIKWLGIAYLVWIGVNMIRSASHPAPRGAPTAAASFRRGFLTSAANPYAVVFFAALFPQFIDPALTIAPQVAILGATYLIIDGVILLAMGAAATRLVALLGGWAERWLGIGAGIGLLLAALGLALRGDALTGASK</sequence>
<accession>A0A238LBC1</accession>
<organism evidence="6 7">
    <name type="scientific">Flavimaricola marinus</name>
    <dbReference type="NCBI Taxonomy" id="1819565"/>
    <lineage>
        <taxon>Bacteria</taxon>
        <taxon>Pseudomonadati</taxon>
        <taxon>Pseudomonadota</taxon>
        <taxon>Alphaproteobacteria</taxon>
        <taxon>Rhodobacterales</taxon>
        <taxon>Paracoccaceae</taxon>
        <taxon>Flavimaricola</taxon>
    </lineage>
</organism>
<keyword evidence="3" id="KW-0812">Transmembrane</keyword>
<protein>
    <submittedName>
        <fullName evidence="6">Homoserine/homoserine lactone efflux protein</fullName>
    </submittedName>
</protein>
<evidence type="ECO:0000256" key="4">
    <source>
        <dbReference type="ARBA" id="ARBA00022989"/>
    </source>
</evidence>
<dbReference type="PIRSF" id="PIRSF006324">
    <property type="entry name" value="LeuE"/>
    <property type="match status" value="1"/>
</dbReference>
<keyword evidence="4" id="KW-1133">Transmembrane helix</keyword>
<keyword evidence="5" id="KW-0472">Membrane</keyword>
<reference evidence="6 7" key="1">
    <citation type="submission" date="2017-05" db="EMBL/GenBank/DDBJ databases">
        <authorList>
            <person name="Song R."/>
            <person name="Chenine A.L."/>
            <person name="Ruprecht R.M."/>
        </authorList>
    </citation>
    <scope>NUCLEOTIDE SEQUENCE [LARGE SCALE GENOMIC DNA]</scope>
    <source>
        <strain evidence="6 7">CECT 8899</strain>
    </source>
</reference>
<evidence type="ECO:0000256" key="2">
    <source>
        <dbReference type="ARBA" id="ARBA00022475"/>
    </source>
</evidence>
<dbReference type="PANTHER" id="PTHR30086">
    <property type="entry name" value="ARGININE EXPORTER PROTEIN ARGO"/>
    <property type="match status" value="1"/>
</dbReference>
<comment type="subcellular location">
    <subcellularLocation>
        <location evidence="1">Cell membrane</location>
        <topology evidence="1">Multi-pass membrane protein</topology>
    </subcellularLocation>
</comment>
<keyword evidence="2" id="KW-1003">Cell membrane</keyword>
<dbReference type="GO" id="GO:0015171">
    <property type="term" value="F:amino acid transmembrane transporter activity"/>
    <property type="evidence" value="ECO:0007669"/>
    <property type="project" value="TreeGrafter"/>
</dbReference>
<gene>
    <name evidence="6" type="primary">rhtB_3</name>
    <name evidence="6" type="ORF">LOM8899_00833</name>
</gene>
<dbReference type="InterPro" id="IPR001123">
    <property type="entry name" value="LeuE-type"/>
</dbReference>
<dbReference type="Proteomes" id="UP000201613">
    <property type="component" value="Unassembled WGS sequence"/>
</dbReference>
<dbReference type="AlphaFoldDB" id="A0A238LBC1"/>
<evidence type="ECO:0000313" key="6">
    <source>
        <dbReference type="EMBL" id="SMY06705.1"/>
    </source>
</evidence>
<dbReference type="EMBL" id="FXZK01000001">
    <property type="protein sequence ID" value="SMY06705.1"/>
    <property type="molecule type" value="Genomic_DNA"/>
</dbReference>
<name>A0A238LBC1_9RHOB</name>
<dbReference type="Pfam" id="PF01810">
    <property type="entry name" value="LysE"/>
    <property type="match status" value="1"/>
</dbReference>
<dbReference type="RefSeq" id="WP_245820425.1">
    <property type="nucleotide sequence ID" value="NZ_FXZK01000001.1"/>
</dbReference>
<evidence type="ECO:0000256" key="5">
    <source>
        <dbReference type="ARBA" id="ARBA00023136"/>
    </source>
</evidence>
<dbReference type="GO" id="GO:0005886">
    <property type="term" value="C:plasma membrane"/>
    <property type="evidence" value="ECO:0007669"/>
    <property type="project" value="UniProtKB-SubCell"/>
</dbReference>
<keyword evidence="7" id="KW-1185">Reference proteome</keyword>
<evidence type="ECO:0000256" key="1">
    <source>
        <dbReference type="ARBA" id="ARBA00004651"/>
    </source>
</evidence>
<evidence type="ECO:0000313" key="7">
    <source>
        <dbReference type="Proteomes" id="UP000201613"/>
    </source>
</evidence>
<proteinExistence type="predicted"/>